<comment type="similarity">
    <text evidence="1">Belongs to the sigma-70 factor family. ECF subfamily.</text>
</comment>
<dbReference type="GO" id="GO:0016987">
    <property type="term" value="F:sigma factor activity"/>
    <property type="evidence" value="ECO:0007669"/>
    <property type="project" value="UniProtKB-KW"/>
</dbReference>
<dbReference type="InterPro" id="IPR039425">
    <property type="entry name" value="RNA_pol_sigma-70-like"/>
</dbReference>
<evidence type="ECO:0000313" key="9">
    <source>
        <dbReference type="Proteomes" id="UP000547209"/>
    </source>
</evidence>
<evidence type="ECO:0000256" key="4">
    <source>
        <dbReference type="ARBA" id="ARBA00023125"/>
    </source>
</evidence>
<evidence type="ECO:0000256" key="2">
    <source>
        <dbReference type="ARBA" id="ARBA00023015"/>
    </source>
</evidence>
<gene>
    <name evidence="8" type="ORF">H7C19_31185</name>
</gene>
<keyword evidence="3" id="KW-0731">Sigma factor</keyword>
<proteinExistence type="inferred from homology"/>
<evidence type="ECO:0000256" key="5">
    <source>
        <dbReference type="ARBA" id="ARBA00023163"/>
    </source>
</evidence>
<comment type="caution">
    <text evidence="8">The sequence shown here is derived from an EMBL/GenBank/DDBJ whole genome shotgun (WGS) entry which is preliminary data.</text>
</comment>
<feature type="domain" description="RNA polymerase sigma-70 region 2" evidence="6">
    <location>
        <begin position="16"/>
        <end position="78"/>
    </location>
</feature>
<dbReference type="EMBL" id="JACJVP010000062">
    <property type="protein sequence ID" value="MBB6675135.1"/>
    <property type="molecule type" value="Genomic_DNA"/>
</dbReference>
<dbReference type="Pfam" id="PF08281">
    <property type="entry name" value="Sigma70_r4_2"/>
    <property type="match status" value="1"/>
</dbReference>
<evidence type="ECO:0000313" key="8">
    <source>
        <dbReference type="EMBL" id="MBB6675135.1"/>
    </source>
</evidence>
<dbReference type="CDD" id="cd06171">
    <property type="entry name" value="Sigma70_r4"/>
    <property type="match status" value="1"/>
</dbReference>
<organism evidence="8 9">
    <name type="scientific">Cohnella nanjingensis</name>
    <dbReference type="NCBI Taxonomy" id="1387779"/>
    <lineage>
        <taxon>Bacteria</taxon>
        <taxon>Bacillati</taxon>
        <taxon>Bacillota</taxon>
        <taxon>Bacilli</taxon>
        <taxon>Bacillales</taxon>
        <taxon>Paenibacillaceae</taxon>
        <taxon>Cohnella</taxon>
    </lineage>
</organism>
<dbReference type="PANTHER" id="PTHR43133:SF8">
    <property type="entry name" value="RNA POLYMERASE SIGMA FACTOR HI_1459-RELATED"/>
    <property type="match status" value="1"/>
</dbReference>
<dbReference type="GO" id="GO:0006352">
    <property type="term" value="P:DNA-templated transcription initiation"/>
    <property type="evidence" value="ECO:0007669"/>
    <property type="project" value="InterPro"/>
</dbReference>
<evidence type="ECO:0000259" key="6">
    <source>
        <dbReference type="Pfam" id="PF04542"/>
    </source>
</evidence>
<dbReference type="Proteomes" id="UP000547209">
    <property type="component" value="Unassembled WGS sequence"/>
</dbReference>
<evidence type="ECO:0000256" key="1">
    <source>
        <dbReference type="ARBA" id="ARBA00010641"/>
    </source>
</evidence>
<dbReference type="InterPro" id="IPR007627">
    <property type="entry name" value="RNA_pol_sigma70_r2"/>
</dbReference>
<keyword evidence="4" id="KW-0238">DNA-binding</keyword>
<dbReference type="Gene3D" id="1.10.10.10">
    <property type="entry name" value="Winged helix-like DNA-binding domain superfamily/Winged helix DNA-binding domain"/>
    <property type="match status" value="1"/>
</dbReference>
<feature type="domain" description="RNA polymerase sigma factor 70 region 4 type 2" evidence="7">
    <location>
        <begin position="105"/>
        <end position="156"/>
    </location>
</feature>
<keyword evidence="2" id="KW-0805">Transcription regulation</keyword>
<keyword evidence="5" id="KW-0804">Transcription</keyword>
<sequence>MAERASERTSAAELERLQYVVQRYCLSLTGSGWEAEDLAQEAWLKALGTKQLRHHPHPEALLLRIAKNAWIDQSRRKANLTRILEGEKRGDTARSDEDGLAIENALHALTLRLSPLQRTVFLLRDVLGYSIAEAAEMLKMTEGAVKAAHHRARRSLDAVQADLEADSLPAPEDDGLKAILRAMAAAYRSGDVAALIELAQQDVVAPAVAIGIVRQRMLSRQEPTARRDGAGPVMQLAA</sequence>
<dbReference type="AlphaFoldDB" id="A0A7X0RZF5"/>
<dbReference type="SUPFAM" id="SSF88659">
    <property type="entry name" value="Sigma3 and sigma4 domains of RNA polymerase sigma factors"/>
    <property type="match status" value="1"/>
</dbReference>
<dbReference type="InterPro" id="IPR014284">
    <property type="entry name" value="RNA_pol_sigma-70_dom"/>
</dbReference>
<dbReference type="PANTHER" id="PTHR43133">
    <property type="entry name" value="RNA POLYMERASE ECF-TYPE SIGMA FACTO"/>
    <property type="match status" value="1"/>
</dbReference>
<dbReference type="InterPro" id="IPR013324">
    <property type="entry name" value="RNA_pol_sigma_r3/r4-like"/>
</dbReference>
<dbReference type="InterPro" id="IPR013325">
    <property type="entry name" value="RNA_pol_sigma_r2"/>
</dbReference>
<dbReference type="InterPro" id="IPR036388">
    <property type="entry name" value="WH-like_DNA-bd_sf"/>
</dbReference>
<dbReference type="GO" id="GO:0003677">
    <property type="term" value="F:DNA binding"/>
    <property type="evidence" value="ECO:0007669"/>
    <property type="project" value="UniProtKB-KW"/>
</dbReference>
<evidence type="ECO:0000256" key="3">
    <source>
        <dbReference type="ARBA" id="ARBA00023082"/>
    </source>
</evidence>
<reference evidence="8 9" key="1">
    <citation type="submission" date="2020-08" db="EMBL/GenBank/DDBJ databases">
        <title>Cohnella phylogeny.</title>
        <authorList>
            <person name="Dunlap C."/>
        </authorList>
    </citation>
    <scope>NUCLEOTIDE SEQUENCE [LARGE SCALE GENOMIC DNA]</scope>
    <source>
        <strain evidence="8 9">DSM 28246</strain>
    </source>
</reference>
<dbReference type="Gene3D" id="1.10.1740.10">
    <property type="match status" value="1"/>
</dbReference>
<dbReference type="SUPFAM" id="SSF88946">
    <property type="entry name" value="Sigma2 domain of RNA polymerase sigma factors"/>
    <property type="match status" value="1"/>
</dbReference>
<accession>A0A7X0RZF5</accession>
<keyword evidence="9" id="KW-1185">Reference proteome</keyword>
<dbReference type="InterPro" id="IPR013249">
    <property type="entry name" value="RNA_pol_sigma70_r4_t2"/>
</dbReference>
<evidence type="ECO:0000259" key="7">
    <source>
        <dbReference type="Pfam" id="PF08281"/>
    </source>
</evidence>
<name>A0A7X0RZF5_9BACL</name>
<dbReference type="Pfam" id="PF04542">
    <property type="entry name" value="Sigma70_r2"/>
    <property type="match status" value="1"/>
</dbReference>
<protein>
    <submittedName>
        <fullName evidence="8">RNA polymerase sigma factor</fullName>
    </submittedName>
</protein>
<dbReference type="NCBIfam" id="TIGR02937">
    <property type="entry name" value="sigma70-ECF"/>
    <property type="match status" value="1"/>
</dbReference>